<proteinExistence type="predicted"/>
<protein>
    <submittedName>
        <fullName evidence="1">Uncharacterized protein</fullName>
    </submittedName>
</protein>
<dbReference type="Proteomes" id="UP000249204">
    <property type="component" value="Unassembled WGS sequence"/>
</dbReference>
<dbReference type="AlphaFoldDB" id="A0A2W6P657"/>
<comment type="caution">
    <text evidence="1">The sequence shown here is derived from an EMBL/GenBank/DDBJ whole genome shotgun (WGS) entry which is preliminary data.</text>
</comment>
<reference evidence="1 2" key="1">
    <citation type="submission" date="2018-06" db="EMBL/GenBank/DDBJ databases">
        <title>Isolation of heavy metals resistant Paenibacillus silvae NC2 from Gold-Copper mine in ZiJin, China.</title>
        <authorList>
            <person name="Xu J."/>
            <person name="Mazhar H.S."/>
            <person name="Rensing C."/>
        </authorList>
    </citation>
    <scope>NUCLEOTIDE SEQUENCE [LARGE SCALE GENOMIC DNA]</scope>
    <source>
        <strain evidence="1 2">NC2</strain>
    </source>
</reference>
<sequence>MRAVLFIKGALLKDTHGLLVQQTDNVQVGRQRAYLYYFSQPKQSKTRISRIEKYIPSILDGKGLND</sequence>
<accession>A0A2W6P657</accession>
<gene>
    <name evidence="1" type="ORF">DN757_13415</name>
</gene>
<evidence type="ECO:0000313" key="2">
    <source>
        <dbReference type="Proteomes" id="UP000249204"/>
    </source>
</evidence>
<name>A0A2W6P657_9BACL</name>
<evidence type="ECO:0000313" key="1">
    <source>
        <dbReference type="EMBL" id="PZT55150.1"/>
    </source>
</evidence>
<organism evidence="1 2">
    <name type="scientific">Paenibacillus silvae</name>
    <dbReference type="NCBI Taxonomy" id="1325358"/>
    <lineage>
        <taxon>Bacteria</taxon>
        <taxon>Bacillati</taxon>
        <taxon>Bacillota</taxon>
        <taxon>Bacilli</taxon>
        <taxon>Bacillales</taxon>
        <taxon>Paenibacillaceae</taxon>
        <taxon>Paenibacillus</taxon>
    </lineage>
</organism>
<dbReference type="EMBL" id="QKWW01000035">
    <property type="protein sequence ID" value="PZT55150.1"/>
    <property type="molecule type" value="Genomic_DNA"/>
</dbReference>
<dbReference type="Pfam" id="PF13376">
    <property type="entry name" value="OmdA"/>
    <property type="match status" value="1"/>
</dbReference>